<name>A0A5B7FVJ3_PORTR</name>
<gene>
    <name evidence="2" type="ORF">E2C01_044412</name>
</gene>
<proteinExistence type="predicted"/>
<feature type="compositionally biased region" description="Basic and acidic residues" evidence="1">
    <location>
        <begin position="95"/>
        <end position="110"/>
    </location>
</feature>
<dbReference type="AlphaFoldDB" id="A0A5B7FVJ3"/>
<dbReference type="Proteomes" id="UP000324222">
    <property type="component" value="Unassembled WGS sequence"/>
</dbReference>
<evidence type="ECO:0000256" key="1">
    <source>
        <dbReference type="SAM" id="MobiDB-lite"/>
    </source>
</evidence>
<comment type="caution">
    <text evidence="2">The sequence shown here is derived from an EMBL/GenBank/DDBJ whole genome shotgun (WGS) entry which is preliminary data.</text>
</comment>
<sequence>MPVRSHTSPRATGRLGHPVSVQDLINERDTEDRRGRQRYRGCAGDVRGRPGCGVSAAPRVGSYRVGVPGGVLTLVAVHYPNETVAPGITGWGMKGGDKGDGKEGGNEKKGRACHGPLPSFYHFSPSSSSHTLSPLQAYGIGVEQTNP</sequence>
<organism evidence="2 3">
    <name type="scientific">Portunus trituberculatus</name>
    <name type="common">Swimming crab</name>
    <name type="synonym">Neptunus trituberculatus</name>
    <dbReference type="NCBI Taxonomy" id="210409"/>
    <lineage>
        <taxon>Eukaryota</taxon>
        <taxon>Metazoa</taxon>
        <taxon>Ecdysozoa</taxon>
        <taxon>Arthropoda</taxon>
        <taxon>Crustacea</taxon>
        <taxon>Multicrustacea</taxon>
        <taxon>Malacostraca</taxon>
        <taxon>Eumalacostraca</taxon>
        <taxon>Eucarida</taxon>
        <taxon>Decapoda</taxon>
        <taxon>Pleocyemata</taxon>
        <taxon>Brachyura</taxon>
        <taxon>Eubrachyura</taxon>
        <taxon>Portunoidea</taxon>
        <taxon>Portunidae</taxon>
        <taxon>Portuninae</taxon>
        <taxon>Portunus</taxon>
    </lineage>
</organism>
<keyword evidence="3" id="KW-1185">Reference proteome</keyword>
<dbReference type="EMBL" id="VSRR010009601">
    <property type="protein sequence ID" value="MPC50582.1"/>
    <property type="molecule type" value="Genomic_DNA"/>
</dbReference>
<accession>A0A5B7FVJ3</accession>
<feature type="compositionally biased region" description="Low complexity" evidence="1">
    <location>
        <begin position="116"/>
        <end position="135"/>
    </location>
</feature>
<feature type="region of interest" description="Disordered" evidence="1">
    <location>
        <begin position="85"/>
        <end position="147"/>
    </location>
</feature>
<reference evidence="2 3" key="1">
    <citation type="submission" date="2019-05" db="EMBL/GenBank/DDBJ databases">
        <title>Another draft genome of Portunus trituberculatus and its Hox gene families provides insights of decapod evolution.</title>
        <authorList>
            <person name="Jeong J.-H."/>
            <person name="Song I."/>
            <person name="Kim S."/>
            <person name="Choi T."/>
            <person name="Kim D."/>
            <person name="Ryu S."/>
            <person name="Kim W."/>
        </authorList>
    </citation>
    <scope>NUCLEOTIDE SEQUENCE [LARGE SCALE GENOMIC DNA]</scope>
    <source>
        <tissue evidence="2">Muscle</tissue>
    </source>
</reference>
<feature type="region of interest" description="Disordered" evidence="1">
    <location>
        <begin position="1"/>
        <end position="20"/>
    </location>
</feature>
<protein>
    <submittedName>
        <fullName evidence="2">Uncharacterized protein</fullName>
    </submittedName>
</protein>
<evidence type="ECO:0000313" key="2">
    <source>
        <dbReference type="EMBL" id="MPC50582.1"/>
    </source>
</evidence>
<feature type="compositionally biased region" description="Polar residues" evidence="1">
    <location>
        <begin position="1"/>
        <end position="10"/>
    </location>
</feature>
<evidence type="ECO:0000313" key="3">
    <source>
        <dbReference type="Proteomes" id="UP000324222"/>
    </source>
</evidence>